<sequence length="119" mass="12348">MRWSTPTTDGRKGGSGMICLLFGASLAGGLAFAAAHITNILRSMRVEREPISVAIYQNGECTGQSIPKTGDGTQCVDGLGSGGAGLMLLALDADGSLEFYDQPGCIGSMIDFPFDPDND</sequence>
<gene>
    <name evidence="1" type="ORF">PVAG01_02695</name>
</gene>
<name>A0ABR4PRL6_9HELO</name>
<protein>
    <submittedName>
        <fullName evidence="1">Uncharacterized protein</fullName>
    </submittedName>
</protein>
<dbReference type="EMBL" id="JBFCZG010000002">
    <property type="protein sequence ID" value="KAL3425904.1"/>
    <property type="molecule type" value="Genomic_DNA"/>
</dbReference>
<organism evidence="1 2">
    <name type="scientific">Phlyctema vagabunda</name>
    <dbReference type="NCBI Taxonomy" id="108571"/>
    <lineage>
        <taxon>Eukaryota</taxon>
        <taxon>Fungi</taxon>
        <taxon>Dikarya</taxon>
        <taxon>Ascomycota</taxon>
        <taxon>Pezizomycotina</taxon>
        <taxon>Leotiomycetes</taxon>
        <taxon>Helotiales</taxon>
        <taxon>Dermateaceae</taxon>
        <taxon>Phlyctema</taxon>
    </lineage>
</organism>
<reference evidence="1 2" key="1">
    <citation type="submission" date="2024-06" db="EMBL/GenBank/DDBJ databases">
        <title>Complete genome of Phlyctema vagabunda strain 19-DSS-EL-015.</title>
        <authorList>
            <person name="Fiorenzani C."/>
        </authorList>
    </citation>
    <scope>NUCLEOTIDE SEQUENCE [LARGE SCALE GENOMIC DNA]</scope>
    <source>
        <strain evidence="1 2">19-DSS-EL-015</strain>
    </source>
</reference>
<keyword evidence="2" id="KW-1185">Reference proteome</keyword>
<dbReference type="Proteomes" id="UP001629113">
    <property type="component" value="Unassembled WGS sequence"/>
</dbReference>
<accession>A0ABR4PRL6</accession>
<evidence type="ECO:0000313" key="1">
    <source>
        <dbReference type="EMBL" id="KAL3425904.1"/>
    </source>
</evidence>
<proteinExistence type="predicted"/>
<comment type="caution">
    <text evidence="1">The sequence shown here is derived from an EMBL/GenBank/DDBJ whole genome shotgun (WGS) entry which is preliminary data.</text>
</comment>
<evidence type="ECO:0000313" key="2">
    <source>
        <dbReference type="Proteomes" id="UP001629113"/>
    </source>
</evidence>